<proteinExistence type="predicted"/>
<sequence length="450" mass="51793">MAHDDNVLLPGVIRTGTLVSDNRLFPTMQVPIRVTEAGIEITISWSGEDAISRLWSGSEQYSDDPDRSQYLYEVPRNLWFYDVNGSIALLDCRRADMSQRLGLYSAGRGTIIANRAVMGAKLHTKYQQIYGLRTSIEGLRRWISKGSIERTSTHDKDFRYVSETLNIESPDDVRLEDDPLVYIHFDWTVSSKDGTYTVNDKVYVETRSSKPLTWQSAEHLHKAIQDLLSISYGENRDITESLILRSPKPVITANNRIANEEWLPITRRIQEQHRPKYHRGLIPYERLEKDSIQKWLSLYDQIPRAIDPIVASFTIDKATPEVKLLEAGSGLEALGYYLLKAGGKNKKEANKCSFKDRLKLITENLEDILPFDVNDWIQQTTSAYNGIKHANRKRPDIIVCLNSWQRAVLTFRCWIALNLGIDKDFLKSRAELDHMRGGYKLLWDENEEQE</sequence>
<dbReference type="InterPro" id="IPR041229">
    <property type="entry name" value="HEPN_Apea"/>
</dbReference>
<dbReference type="InterPro" id="IPR041223">
    <property type="entry name" value="ApeA_NTD"/>
</dbReference>
<protein>
    <submittedName>
        <fullName evidence="3">Uncharacterized protein</fullName>
    </submittedName>
</protein>
<evidence type="ECO:0000313" key="3">
    <source>
        <dbReference type="EMBL" id="KJY51461.1"/>
    </source>
</evidence>
<evidence type="ECO:0000313" key="4">
    <source>
        <dbReference type="Proteomes" id="UP000033648"/>
    </source>
</evidence>
<dbReference type="AlphaFoldDB" id="A0A0F4L1L1"/>
<reference evidence="3 4" key="1">
    <citation type="submission" date="2014-12" db="EMBL/GenBank/DDBJ databases">
        <title>Comparative genomics of the lactic acid bacteria isolated from the honey bee gut.</title>
        <authorList>
            <person name="Ellegaard K.M."/>
            <person name="Tamarit D."/>
            <person name="Javelind E."/>
            <person name="Olofsson T."/>
            <person name="Andersson S.G."/>
            <person name="Vasquez A."/>
        </authorList>
    </citation>
    <scope>NUCLEOTIDE SEQUENCE [LARGE SCALE GENOMIC DNA]</scope>
    <source>
        <strain evidence="3 4">Bin2</strain>
    </source>
</reference>
<dbReference type="EMBL" id="JWME01000009">
    <property type="protein sequence ID" value="KJY51461.1"/>
    <property type="molecule type" value="Genomic_DNA"/>
</dbReference>
<evidence type="ECO:0000259" key="2">
    <source>
        <dbReference type="Pfam" id="PF18862"/>
    </source>
</evidence>
<dbReference type="Pfam" id="PF18739">
    <property type="entry name" value="HEPN_Apea"/>
    <property type="match status" value="1"/>
</dbReference>
<dbReference type="Pfam" id="PF18862">
    <property type="entry name" value="ApeA_NTD1"/>
    <property type="match status" value="1"/>
</dbReference>
<accession>A0A0F4L1L1</accession>
<organism evidence="3 4">
    <name type="scientific">Bifidobacterium asteroides</name>
    <dbReference type="NCBI Taxonomy" id="1684"/>
    <lineage>
        <taxon>Bacteria</taxon>
        <taxon>Bacillati</taxon>
        <taxon>Actinomycetota</taxon>
        <taxon>Actinomycetes</taxon>
        <taxon>Bifidobacteriales</taxon>
        <taxon>Bifidobacteriaceae</taxon>
        <taxon>Bifidobacterium</taxon>
    </lineage>
</organism>
<evidence type="ECO:0000259" key="1">
    <source>
        <dbReference type="Pfam" id="PF18739"/>
    </source>
</evidence>
<dbReference type="Proteomes" id="UP000033648">
    <property type="component" value="Unassembled WGS sequence"/>
</dbReference>
<name>A0A0F4L1L1_9BIFI</name>
<dbReference type="PATRIC" id="fig|1684.4.peg.799"/>
<comment type="caution">
    <text evidence="3">The sequence shown here is derived from an EMBL/GenBank/DDBJ whole genome shotgun (WGS) entry which is preliminary data.</text>
</comment>
<feature type="domain" description="Apea-like HEPN" evidence="1">
    <location>
        <begin position="348"/>
        <end position="424"/>
    </location>
</feature>
<feature type="domain" description="ApeA N-terminal" evidence="2">
    <location>
        <begin position="60"/>
        <end position="235"/>
    </location>
</feature>
<dbReference type="OrthoDB" id="5087769at2"/>
<gene>
    <name evidence="3" type="ORF">JF69_07410</name>
</gene>